<evidence type="ECO:0000259" key="6">
    <source>
        <dbReference type="PROSITE" id="PS50234"/>
    </source>
</evidence>
<dbReference type="STRING" id="742817.HMPREF9449_01245"/>
<dbReference type="Pfam" id="PF07584">
    <property type="entry name" value="BatA"/>
    <property type="match status" value="1"/>
</dbReference>
<evidence type="ECO:0000256" key="4">
    <source>
        <dbReference type="ARBA" id="ARBA00023136"/>
    </source>
</evidence>
<feature type="transmembrane region" description="Helical" evidence="5">
    <location>
        <begin position="308"/>
        <end position="326"/>
    </location>
</feature>
<keyword evidence="8" id="KW-1185">Reference proteome</keyword>
<dbReference type="SUPFAM" id="SSF53300">
    <property type="entry name" value="vWA-like"/>
    <property type="match status" value="1"/>
</dbReference>
<dbReference type="GeneID" id="98068826"/>
<sequence>MFRFAHPELLYLLLVIPLLIVFYVVMRSRKKKAIAEFGNPELLAPLMPLLSFKRGAWKFTMILLALLFVIVGVAGPQFGSKLQQVKKKGVELMLVLDVSNSMMAQDIKPSRLEKAKLAISRMIEKLSDDKVGMIVFAGDAYVQLPITTDYSSARLFLSGINTDIVPVQGTAIGAAIDLAAKSFTPETQTSKAIIVITDGENHQDDAVAAAKAARKKGIYVHTIGMGLEQGAPIPQKGNPGQFMKDGQGNVVVSKLDEETLKKIAKAGEGMYVRASNTDVGLNTLLEEVNRMEKSLLEERVYSDYAEKYQYFLLVGLFFVFVEFMILGRKNRHFMKIHIFNPEQKKKDL</sequence>
<evidence type="ECO:0000256" key="2">
    <source>
        <dbReference type="ARBA" id="ARBA00022692"/>
    </source>
</evidence>
<dbReference type="AlphaFoldDB" id="H1DG59"/>
<dbReference type="PATRIC" id="fig|742817.3.peg.1323"/>
<evidence type="ECO:0000256" key="1">
    <source>
        <dbReference type="ARBA" id="ARBA00022475"/>
    </source>
</evidence>
<dbReference type="PANTHER" id="PTHR22550">
    <property type="entry name" value="SPORE GERMINATION PROTEIN"/>
    <property type="match status" value="1"/>
</dbReference>
<dbReference type="InterPro" id="IPR024163">
    <property type="entry name" value="Aerotolerance_reg_N"/>
</dbReference>
<dbReference type="Pfam" id="PF13519">
    <property type="entry name" value="VWA_2"/>
    <property type="match status" value="1"/>
</dbReference>
<dbReference type="Proteomes" id="UP000004892">
    <property type="component" value="Unassembled WGS sequence"/>
</dbReference>
<keyword evidence="4 5" id="KW-0472">Membrane</keyword>
<accession>H1DG59</accession>
<dbReference type="InterPro" id="IPR002035">
    <property type="entry name" value="VWF_A"/>
</dbReference>
<feature type="domain" description="VWFA" evidence="6">
    <location>
        <begin position="91"/>
        <end position="288"/>
    </location>
</feature>
<evidence type="ECO:0000313" key="7">
    <source>
        <dbReference type="EMBL" id="EHP48171.1"/>
    </source>
</evidence>
<name>H1DG59_9BACT</name>
<dbReference type="InterPro" id="IPR036465">
    <property type="entry name" value="vWFA_dom_sf"/>
</dbReference>
<evidence type="ECO:0000313" key="8">
    <source>
        <dbReference type="Proteomes" id="UP000004892"/>
    </source>
</evidence>
<dbReference type="EMBL" id="ADMC01000018">
    <property type="protein sequence ID" value="EHP48171.1"/>
    <property type="molecule type" value="Genomic_DNA"/>
</dbReference>
<dbReference type="HOGENOM" id="CLU_024570_1_0_10"/>
<feature type="transmembrane region" description="Helical" evidence="5">
    <location>
        <begin position="6"/>
        <end position="25"/>
    </location>
</feature>
<dbReference type="PANTHER" id="PTHR22550:SF5">
    <property type="entry name" value="LEUCINE ZIPPER PROTEIN 4"/>
    <property type="match status" value="1"/>
</dbReference>
<dbReference type="PROSITE" id="PS50234">
    <property type="entry name" value="VWFA"/>
    <property type="match status" value="1"/>
</dbReference>
<dbReference type="RefSeq" id="WP_009136393.1">
    <property type="nucleotide sequence ID" value="NZ_JH594596.1"/>
</dbReference>
<keyword evidence="1" id="KW-1003">Cell membrane</keyword>
<keyword evidence="2 5" id="KW-0812">Transmembrane</keyword>
<organism evidence="7 8">
    <name type="scientific">Odoribacter laneus YIT 12061</name>
    <dbReference type="NCBI Taxonomy" id="742817"/>
    <lineage>
        <taxon>Bacteria</taxon>
        <taxon>Pseudomonadati</taxon>
        <taxon>Bacteroidota</taxon>
        <taxon>Bacteroidia</taxon>
        <taxon>Bacteroidales</taxon>
        <taxon>Odoribacteraceae</taxon>
        <taxon>Odoribacter</taxon>
    </lineage>
</organism>
<dbReference type="eggNOG" id="COG2304">
    <property type="taxonomic scope" value="Bacteria"/>
</dbReference>
<keyword evidence="3 5" id="KW-1133">Transmembrane helix</keyword>
<proteinExistence type="predicted"/>
<evidence type="ECO:0000256" key="3">
    <source>
        <dbReference type="ARBA" id="ARBA00022989"/>
    </source>
</evidence>
<reference evidence="7 8" key="1">
    <citation type="submission" date="2012-01" db="EMBL/GenBank/DDBJ databases">
        <title>The Genome Sequence of Odoribacter laneus YIT 12061.</title>
        <authorList>
            <consortium name="The Broad Institute Genome Sequencing Platform"/>
            <person name="Earl A."/>
            <person name="Ward D."/>
            <person name="Feldgarden M."/>
            <person name="Gevers D."/>
            <person name="Morotomi M."/>
            <person name="Young S.K."/>
            <person name="Zeng Q."/>
            <person name="Gargeya S."/>
            <person name="Fitzgerald M."/>
            <person name="Haas B."/>
            <person name="Abouelleil A."/>
            <person name="Alvarado L."/>
            <person name="Arachchi H.M."/>
            <person name="Berlin A."/>
            <person name="Chapman S.B."/>
            <person name="Gearin G."/>
            <person name="Goldberg J."/>
            <person name="Griggs A."/>
            <person name="Gujja S."/>
            <person name="Hansen M."/>
            <person name="Heiman D."/>
            <person name="Howarth C."/>
            <person name="Larimer J."/>
            <person name="Lui A."/>
            <person name="MacDonald P.J.P."/>
            <person name="McCowen C."/>
            <person name="Montmayeur A."/>
            <person name="Murphy C."/>
            <person name="Neiman D."/>
            <person name="Pearson M."/>
            <person name="Priest M."/>
            <person name="Roberts A."/>
            <person name="Saif S."/>
            <person name="Shea T."/>
            <person name="Sisk P."/>
            <person name="Stolte C."/>
            <person name="Sykes S."/>
            <person name="Wortman J."/>
            <person name="Nusbaum C."/>
            <person name="Birren B."/>
        </authorList>
    </citation>
    <scope>NUCLEOTIDE SEQUENCE [LARGE SCALE GENOMIC DNA]</scope>
    <source>
        <strain evidence="7 8">YIT 12061</strain>
    </source>
</reference>
<evidence type="ECO:0000256" key="5">
    <source>
        <dbReference type="SAM" id="Phobius"/>
    </source>
</evidence>
<dbReference type="InterPro" id="IPR050768">
    <property type="entry name" value="UPF0353/GerABKA_families"/>
</dbReference>
<gene>
    <name evidence="7" type="ORF">HMPREF9449_01245</name>
</gene>
<comment type="caution">
    <text evidence="7">The sequence shown here is derived from an EMBL/GenBank/DDBJ whole genome shotgun (WGS) entry which is preliminary data.</text>
</comment>
<dbReference type="Gene3D" id="3.40.50.410">
    <property type="entry name" value="von Willebrand factor, type A domain"/>
    <property type="match status" value="1"/>
</dbReference>
<protein>
    <recommendedName>
        <fullName evidence="6">VWFA domain-containing protein</fullName>
    </recommendedName>
</protein>
<feature type="transmembrane region" description="Helical" evidence="5">
    <location>
        <begin position="56"/>
        <end position="78"/>
    </location>
</feature>
<dbReference type="SMART" id="SM00327">
    <property type="entry name" value="VWA"/>
    <property type="match status" value="1"/>
</dbReference>